<gene>
    <name evidence="1" type="ordered locus">Mzhil_0770</name>
</gene>
<dbReference type="Pfam" id="PF01955">
    <property type="entry name" value="CbiZ"/>
    <property type="match status" value="1"/>
</dbReference>
<protein>
    <submittedName>
        <fullName evidence="1">Adenosylcobinamide hydrolase</fullName>
        <ecNumber evidence="1">3.5.1.90</ecNumber>
    </submittedName>
</protein>
<keyword evidence="2" id="KW-1185">Reference proteome</keyword>
<dbReference type="RefSeq" id="WP_013898073.1">
    <property type="nucleotide sequence ID" value="NC_015676.1"/>
</dbReference>
<proteinExistence type="predicted"/>
<organism evidence="1 2">
    <name type="scientific">Methanosalsum zhilinae (strain DSM 4017 / NBRC 107636 / OCM 62 / WeN5)</name>
    <name type="common">Methanohalophilus zhilinae</name>
    <dbReference type="NCBI Taxonomy" id="679901"/>
    <lineage>
        <taxon>Archaea</taxon>
        <taxon>Methanobacteriati</taxon>
        <taxon>Methanobacteriota</taxon>
        <taxon>Stenosarchaea group</taxon>
        <taxon>Methanomicrobia</taxon>
        <taxon>Methanosarcinales</taxon>
        <taxon>Methanosarcinaceae</taxon>
        <taxon>Methanosalsum</taxon>
    </lineage>
</organism>
<accession>F7XLG9</accession>
<reference evidence="1" key="1">
    <citation type="submission" date="2010-07" db="EMBL/GenBank/DDBJ databases">
        <title>The complete genome of Methanosalsum zhilinae DSM 4017.</title>
        <authorList>
            <consortium name="US DOE Joint Genome Institute (JGI-PGF)"/>
            <person name="Lucas S."/>
            <person name="Copeland A."/>
            <person name="Lapidus A."/>
            <person name="Glavina del Rio T."/>
            <person name="Dalin E."/>
            <person name="Tice H."/>
            <person name="Bruce D."/>
            <person name="Goodwin L."/>
            <person name="Pitluck S."/>
            <person name="Kyrpides N."/>
            <person name="Mavromatis K."/>
            <person name="Ovchinnikova G."/>
            <person name="Daligault H."/>
            <person name="Detter J.C."/>
            <person name="Han C."/>
            <person name="Tapia R."/>
            <person name="Larimer F."/>
            <person name="Land M."/>
            <person name="Hauser L."/>
            <person name="Markowitz V."/>
            <person name="Cheng J.-F."/>
            <person name="Hugenholtz P."/>
            <person name="Woyke T."/>
            <person name="Wu D."/>
            <person name="Spring S."/>
            <person name="Schueler E."/>
            <person name="Brambilla E."/>
            <person name="Klenk H.-P."/>
            <person name="Eisen J.A."/>
        </authorList>
    </citation>
    <scope>NUCLEOTIDE SEQUENCE</scope>
    <source>
        <strain evidence="1">DSM 4017</strain>
    </source>
</reference>
<name>F7XLG9_METZD</name>
<keyword evidence="1" id="KW-0378">Hydrolase</keyword>
<dbReference type="InterPro" id="IPR052209">
    <property type="entry name" value="CbiZ"/>
</dbReference>
<dbReference type="OrthoDB" id="39225at2157"/>
<dbReference type="STRING" id="679901.Mzhil_0770"/>
<dbReference type="EMBL" id="CP002101">
    <property type="protein sequence ID" value="AEH60634.1"/>
    <property type="molecule type" value="Genomic_DNA"/>
</dbReference>
<dbReference type="GO" id="GO:0043756">
    <property type="term" value="F:adenosylcobinamide hydrolase activity"/>
    <property type="evidence" value="ECO:0007669"/>
    <property type="project" value="UniProtKB-EC"/>
</dbReference>
<dbReference type="HOGENOM" id="CLU_077662_1_0_2"/>
<dbReference type="InterPro" id="IPR002808">
    <property type="entry name" value="AdoCbi_amidolase"/>
</dbReference>
<dbReference type="KEGG" id="mzh:Mzhil_0770"/>
<evidence type="ECO:0000313" key="2">
    <source>
        <dbReference type="Proteomes" id="UP000006622"/>
    </source>
</evidence>
<dbReference type="Proteomes" id="UP000006622">
    <property type="component" value="Chromosome"/>
</dbReference>
<dbReference type="PANTHER" id="PTHR35336:SF5">
    <property type="entry name" value="ADENOSYLCOBINAMIDE AMIDOHYDROLASE"/>
    <property type="match status" value="1"/>
</dbReference>
<dbReference type="PANTHER" id="PTHR35336">
    <property type="entry name" value="ADENOSYLCOBINAMIDE AMIDOHYDROLASE"/>
    <property type="match status" value="1"/>
</dbReference>
<dbReference type="EC" id="3.5.1.90" evidence="1"/>
<dbReference type="AlphaFoldDB" id="F7XLG9"/>
<evidence type="ECO:0000313" key="1">
    <source>
        <dbReference type="EMBL" id="AEH60634.1"/>
    </source>
</evidence>
<sequence length="199" mass="21820">MKYFIKNETLIINGDFEALSTGINGGRCAVNCLFNHTVESEFDRVLPKEYLNSVASSHDIIEPYFGLLTAVDMDNLCVEIDEYMTVFVTAGITHPSPFRTKSIGTINIIIVARANVSEGAMAGAIITATEAKSKALIDMGFDFLGTTTDAVIIATENVAQKKLQNIEYSGSYTDFGSKITKAVTKCVKESIRKTHPEYR</sequence>
<dbReference type="GeneID" id="10822386"/>